<dbReference type="RefSeq" id="WP_379745944.1">
    <property type="nucleotide sequence ID" value="NZ_JBHTCP010000004.1"/>
</dbReference>
<keyword evidence="3 4" id="KW-0949">S-adenosyl-L-methionine</keyword>
<dbReference type="HAMAP" id="MF_01813">
    <property type="entry name" value="MenG_UbiE_methyltr"/>
    <property type="match status" value="1"/>
</dbReference>
<evidence type="ECO:0000256" key="4">
    <source>
        <dbReference type="HAMAP-Rule" id="MF_01813"/>
    </source>
</evidence>
<dbReference type="Gene3D" id="3.40.50.150">
    <property type="entry name" value="Vaccinia Virus protein VP39"/>
    <property type="match status" value="1"/>
</dbReference>
<dbReference type="GO" id="GO:0043770">
    <property type="term" value="F:demethylmenaquinone methyltransferase activity"/>
    <property type="evidence" value="ECO:0007669"/>
    <property type="project" value="UniProtKB-EC"/>
</dbReference>
<dbReference type="PROSITE" id="PS01184">
    <property type="entry name" value="UBIE_2"/>
    <property type="match status" value="1"/>
</dbReference>
<comment type="caution">
    <text evidence="4">Lacks conserved residue(s) required for the propagation of feature annotation.</text>
</comment>
<dbReference type="PROSITE" id="PS51608">
    <property type="entry name" value="SAM_MT_UBIE"/>
    <property type="match status" value="1"/>
</dbReference>
<keyword evidence="6" id="KW-1185">Reference proteome</keyword>
<evidence type="ECO:0000313" key="5">
    <source>
        <dbReference type="EMBL" id="MFC7370509.1"/>
    </source>
</evidence>
<dbReference type="PROSITE" id="PS01183">
    <property type="entry name" value="UBIE_1"/>
    <property type="match status" value="1"/>
</dbReference>
<feature type="binding site" evidence="4">
    <location>
        <position position="57"/>
    </location>
    <ligand>
        <name>S-adenosyl-L-methionine</name>
        <dbReference type="ChEBI" id="CHEBI:59789"/>
    </ligand>
</feature>
<dbReference type="NCBIfam" id="TIGR01934">
    <property type="entry name" value="MenG_MenH_UbiE"/>
    <property type="match status" value="1"/>
</dbReference>
<dbReference type="NCBIfam" id="NF001244">
    <property type="entry name" value="PRK00216.1-5"/>
    <property type="match status" value="1"/>
</dbReference>
<feature type="binding site" evidence="4">
    <location>
        <position position="78"/>
    </location>
    <ligand>
        <name>S-adenosyl-L-methionine</name>
        <dbReference type="ChEBI" id="CHEBI:59789"/>
    </ligand>
</feature>
<feature type="binding site" evidence="4">
    <location>
        <begin position="106"/>
        <end position="107"/>
    </location>
    <ligand>
        <name>S-adenosyl-L-methionine</name>
        <dbReference type="ChEBI" id="CHEBI:59789"/>
    </ligand>
</feature>
<name>A0ABW2NR18_9BACL</name>
<evidence type="ECO:0000256" key="1">
    <source>
        <dbReference type="ARBA" id="ARBA00022603"/>
    </source>
</evidence>
<dbReference type="SUPFAM" id="SSF53335">
    <property type="entry name" value="S-adenosyl-L-methionine-dependent methyltransferases"/>
    <property type="match status" value="1"/>
</dbReference>
<dbReference type="Proteomes" id="UP001596549">
    <property type="component" value="Unassembled WGS sequence"/>
</dbReference>
<dbReference type="InterPro" id="IPR004033">
    <property type="entry name" value="UbiE/COQ5_MeTrFase"/>
</dbReference>
<dbReference type="EMBL" id="JBHTCP010000004">
    <property type="protein sequence ID" value="MFC7370509.1"/>
    <property type="molecule type" value="Genomic_DNA"/>
</dbReference>
<keyword evidence="2 4" id="KW-0808">Transferase</keyword>
<accession>A0ABW2NR18</accession>
<dbReference type="EC" id="2.1.1.163" evidence="4"/>
<comment type="catalytic activity">
    <reaction evidence="4">
        <text>a 2-demethylmenaquinol + S-adenosyl-L-methionine = a menaquinol + S-adenosyl-L-homocysteine + H(+)</text>
        <dbReference type="Rhea" id="RHEA:42640"/>
        <dbReference type="Rhea" id="RHEA-COMP:9539"/>
        <dbReference type="Rhea" id="RHEA-COMP:9563"/>
        <dbReference type="ChEBI" id="CHEBI:15378"/>
        <dbReference type="ChEBI" id="CHEBI:18151"/>
        <dbReference type="ChEBI" id="CHEBI:55437"/>
        <dbReference type="ChEBI" id="CHEBI:57856"/>
        <dbReference type="ChEBI" id="CHEBI:59789"/>
        <dbReference type="EC" id="2.1.1.163"/>
    </reaction>
</comment>
<comment type="similarity">
    <text evidence="4">Belongs to the class I-like SAM-binding methyltransferase superfamily. MenG/UbiE family.</text>
</comment>
<comment type="pathway">
    <text evidence="4">Quinol/quinone metabolism; menaquinone biosynthesis; menaquinol from 1,4-dihydroxy-2-naphthoate: step 2/2.</text>
</comment>
<dbReference type="NCBIfam" id="NF001243">
    <property type="entry name" value="PRK00216.1-4"/>
    <property type="match status" value="1"/>
</dbReference>
<gene>
    <name evidence="4" type="primary">menG</name>
    <name evidence="5" type="ORF">ACFQPF_02335</name>
</gene>
<protein>
    <recommendedName>
        <fullName evidence="4">Demethylmenaquinone methyltransferase</fullName>
        <ecNumber evidence="4">2.1.1.163</ecNumber>
    </recommendedName>
</protein>
<reference evidence="6" key="1">
    <citation type="journal article" date="2019" name="Int. J. Syst. Evol. Microbiol.">
        <title>The Global Catalogue of Microorganisms (GCM) 10K type strain sequencing project: providing services to taxonomists for standard genome sequencing and annotation.</title>
        <authorList>
            <consortium name="The Broad Institute Genomics Platform"/>
            <consortium name="The Broad Institute Genome Sequencing Center for Infectious Disease"/>
            <person name="Wu L."/>
            <person name="Ma J."/>
        </authorList>
    </citation>
    <scope>NUCLEOTIDE SEQUENCE [LARGE SCALE GENOMIC DNA]</scope>
    <source>
        <strain evidence="6">NBRC 106396</strain>
    </source>
</reference>
<evidence type="ECO:0000313" key="6">
    <source>
        <dbReference type="Proteomes" id="UP001596549"/>
    </source>
</evidence>
<dbReference type="GO" id="GO:0032259">
    <property type="term" value="P:methylation"/>
    <property type="evidence" value="ECO:0007669"/>
    <property type="project" value="UniProtKB-KW"/>
</dbReference>
<comment type="function">
    <text evidence="4">Methyltransferase required for the conversion of demethylmenaquinol (DMKH2) to menaquinol (MKH2).</text>
</comment>
<dbReference type="Pfam" id="PF01209">
    <property type="entry name" value="Ubie_methyltran"/>
    <property type="match status" value="1"/>
</dbReference>
<dbReference type="InterPro" id="IPR029063">
    <property type="entry name" value="SAM-dependent_MTases_sf"/>
</dbReference>
<evidence type="ECO:0000256" key="3">
    <source>
        <dbReference type="ARBA" id="ARBA00022691"/>
    </source>
</evidence>
<dbReference type="CDD" id="cd02440">
    <property type="entry name" value="AdoMet_MTases"/>
    <property type="match status" value="1"/>
</dbReference>
<dbReference type="PANTHER" id="PTHR43591">
    <property type="entry name" value="METHYLTRANSFERASE"/>
    <property type="match status" value="1"/>
</dbReference>
<organism evidence="5 6">
    <name type="scientific">Fictibacillus iocasae</name>
    <dbReference type="NCBI Taxonomy" id="2715437"/>
    <lineage>
        <taxon>Bacteria</taxon>
        <taxon>Bacillati</taxon>
        <taxon>Bacillota</taxon>
        <taxon>Bacilli</taxon>
        <taxon>Bacillales</taxon>
        <taxon>Fictibacillaceae</taxon>
        <taxon>Fictibacillus</taxon>
    </lineage>
</organism>
<dbReference type="PANTHER" id="PTHR43591:SF24">
    <property type="entry name" value="2-METHOXY-6-POLYPRENYL-1,4-BENZOQUINOL METHYLASE, MITOCHONDRIAL"/>
    <property type="match status" value="1"/>
</dbReference>
<keyword evidence="4" id="KW-0474">Menaquinone biosynthesis</keyword>
<evidence type="ECO:0000256" key="2">
    <source>
        <dbReference type="ARBA" id="ARBA00022679"/>
    </source>
</evidence>
<comment type="caution">
    <text evidence="5">The sequence shown here is derived from an EMBL/GenBank/DDBJ whole genome shotgun (WGS) entry which is preliminary data.</text>
</comment>
<dbReference type="InterPro" id="IPR023576">
    <property type="entry name" value="UbiE/COQ5_MeTrFase_CS"/>
</dbReference>
<keyword evidence="1 4" id="KW-0489">Methyltransferase</keyword>
<sequence>MVSKEERVHSVFEKISSQYDFMNDVISFRQHVRWRGQTMAIVDVKSGDRCLDLCCGTADWTIALSEASGPEGRVTGLDFSKNMLSAGQKKVEAKGLQDRIELLHGNAMELPFEDNTFDVATIGFGLRNVPDYLQVLREMERVVKPGGKVVCLETSQPSVPVFRHLFAFYFTNIMPLFGKLFAKSYNEYAWLQESTEAFLSKQELKQLFIVAGLDQVIVKPFSLGAAAMHYGRKPS</sequence>
<proteinExistence type="inferred from homology"/>